<evidence type="ECO:0000256" key="7">
    <source>
        <dbReference type="ARBA" id="ARBA00022984"/>
    </source>
</evidence>
<comment type="pathway">
    <text evidence="10 11">Cell wall biogenesis; peptidoglycan biosynthesis.</text>
</comment>
<dbReference type="InterPro" id="IPR005863">
    <property type="entry name" value="UDP-N-AcMur_synth"/>
</dbReference>
<keyword evidence="4 10" id="KW-0547">Nucleotide-binding</keyword>
<evidence type="ECO:0000256" key="5">
    <source>
        <dbReference type="ARBA" id="ARBA00022840"/>
    </source>
</evidence>
<comment type="catalytic activity">
    <reaction evidence="10 11">
        <text>D-alanyl-D-alanine + UDP-N-acetyl-alpha-D-muramoyl-L-alanyl-gamma-D-glutamyl-meso-2,6-diaminopimelate + ATP = UDP-N-acetyl-alpha-D-muramoyl-L-alanyl-gamma-D-glutamyl-meso-2,6-diaminopimeloyl-D-alanyl-D-alanine + ADP + phosphate + H(+)</text>
        <dbReference type="Rhea" id="RHEA:28374"/>
        <dbReference type="ChEBI" id="CHEBI:15378"/>
        <dbReference type="ChEBI" id="CHEBI:30616"/>
        <dbReference type="ChEBI" id="CHEBI:43474"/>
        <dbReference type="ChEBI" id="CHEBI:57822"/>
        <dbReference type="ChEBI" id="CHEBI:61386"/>
        <dbReference type="ChEBI" id="CHEBI:83905"/>
        <dbReference type="ChEBI" id="CHEBI:456216"/>
        <dbReference type="EC" id="6.3.2.10"/>
    </reaction>
</comment>
<evidence type="ECO:0000313" key="15">
    <source>
        <dbReference type="EMBL" id="SNS61876.1"/>
    </source>
</evidence>
<keyword evidence="3 10" id="KW-0132">Cell division</keyword>
<dbReference type="Pfam" id="PF08245">
    <property type="entry name" value="Mur_ligase_M"/>
    <property type="match status" value="1"/>
</dbReference>
<dbReference type="InterPro" id="IPR035911">
    <property type="entry name" value="MurE/MurF_N"/>
</dbReference>
<organism evidence="15 16">
    <name type="scientific">Sphingopyxis indica</name>
    <dbReference type="NCBI Taxonomy" id="436663"/>
    <lineage>
        <taxon>Bacteria</taxon>
        <taxon>Pseudomonadati</taxon>
        <taxon>Pseudomonadota</taxon>
        <taxon>Alphaproteobacteria</taxon>
        <taxon>Sphingomonadales</taxon>
        <taxon>Sphingomonadaceae</taxon>
        <taxon>Sphingopyxis</taxon>
    </lineage>
</organism>
<dbReference type="GO" id="GO:0071555">
    <property type="term" value="P:cell wall organization"/>
    <property type="evidence" value="ECO:0007669"/>
    <property type="project" value="UniProtKB-KW"/>
</dbReference>
<keyword evidence="2 10" id="KW-0436">Ligase</keyword>
<dbReference type="GO" id="GO:0005737">
    <property type="term" value="C:cytoplasm"/>
    <property type="evidence" value="ECO:0007669"/>
    <property type="project" value="UniProtKB-SubCell"/>
</dbReference>
<dbReference type="Proteomes" id="UP000198339">
    <property type="component" value="Unassembled WGS sequence"/>
</dbReference>
<keyword evidence="9 10" id="KW-0961">Cell wall biogenesis/degradation</keyword>
<feature type="domain" description="Mur ligase C-terminal" evidence="13">
    <location>
        <begin position="329"/>
        <end position="441"/>
    </location>
</feature>
<dbReference type="SUPFAM" id="SSF63418">
    <property type="entry name" value="MurE/MurF N-terminal domain"/>
    <property type="match status" value="1"/>
</dbReference>
<dbReference type="InterPro" id="IPR000713">
    <property type="entry name" value="Mur_ligase_N"/>
</dbReference>
<comment type="caution">
    <text evidence="10">Lacks conserved residue(s) required for the propagation of feature annotation.</text>
</comment>
<dbReference type="GO" id="GO:0051301">
    <property type="term" value="P:cell division"/>
    <property type="evidence" value="ECO:0007669"/>
    <property type="project" value="UniProtKB-KW"/>
</dbReference>
<dbReference type="InterPro" id="IPR036565">
    <property type="entry name" value="Mur-like_cat_sf"/>
</dbReference>
<dbReference type="GO" id="GO:0005524">
    <property type="term" value="F:ATP binding"/>
    <property type="evidence" value="ECO:0007669"/>
    <property type="project" value="UniProtKB-UniRule"/>
</dbReference>
<dbReference type="InterPro" id="IPR013221">
    <property type="entry name" value="Mur_ligase_cen"/>
</dbReference>
<comment type="subcellular location">
    <subcellularLocation>
        <location evidence="10 11">Cytoplasm</location>
    </subcellularLocation>
</comment>
<sequence length="458" mass="47114">MSALWTARAIAGATGGTASADFAVQGVAFDSREVTKGDLFVAMKGEATDGHKFIDKAIAAGAAGIVCETPIDFPHVRVADSAAALTALGAASRARSRARIIGVTGSAGKTGTKEALYAALDRFRPGKAHRSVKSYNNHVGVPLSLARMPANADYGVFEMGMNHAGELAELTRLVRPHVAIVTTIAPAHMEFFGSEEAIADAKGEIFEGLEPGGTAIIPFDSPHYARLRAKAERHAARVVSFGFGEGADVRAVDWLSDGRGGSLVTAEVEEALLCFTIAQGGAHWVANALAVLAAVKAVGGDLPAAGLAFAEMGGLAGRGARHRVPVDGGEILVIDESYNANPASMAATIGQLGDESGKRKVVILGSMKELGAGGEAYHAGLAAPLVAAGVQFALLVGEEMAPLAKALEGRIDFEHVAAHPAATARLRDLIRPGDVVLIKGSNSVGLSHLVTALTHGDY</sequence>
<dbReference type="SUPFAM" id="SSF53623">
    <property type="entry name" value="MurD-like peptide ligases, catalytic domain"/>
    <property type="match status" value="1"/>
</dbReference>
<evidence type="ECO:0000256" key="9">
    <source>
        <dbReference type="ARBA" id="ARBA00023316"/>
    </source>
</evidence>
<dbReference type="Pfam" id="PF01225">
    <property type="entry name" value="Mur_ligase"/>
    <property type="match status" value="1"/>
</dbReference>
<dbReference type="Gene3D" id="3.40.1190.10">
    <property type="entry name" value="Mur-like, catalytic domain"/>
    <property type="match status" value="1"/>
</dbReference>
<evidence type="ECO:0000256" key="11">
    <source>
        <dbReference type="RuleBase" id="RU004136"/>
    </source>
</evidence>
<protein>
    <recommendedName>
        <fullName evidence="10 11">UDP-N-acetylmuramoyl-tripeptide--D-alanyl-D-alanine ligase</fullName>
        <ecNumber evidence="10 11">6.3.2.10</ecNumber>
    </recommendedName>
    <alternativeName>
        <fullName evidence="10">D-alanyl-D-alanine-adding enzyme</fullName>
    </alternativeName>
</protein>
<evidence type="ECO:0000313" key="16">
    <source>
        <dbReference type="Proteomes" id="UP000198339"/>
    </source>
</evidence>
<dbReference type="Pfam" id="PF02875">
    <property type="entry name" value="Mur_ligase_C"/>
    <property type="match status" value="1"/>
</dbReference>
<dbReference type="OrthoDB" id="9801978at2"/>
<keyword evidence="1 10" id="KW-0963">Cytoplasm</keyword>
<feature type="domain" description="Mur ligase central" evidence="14">
    <location>
        <begin position="103"/>
        <end position="295"/>
    </location>
</feature>
<dbReference type="EMBL" id="FZPA01000002">
    <property type="protein sequence ID" value="SNS61876.1"/>
    <property type="molecule type" value="Genomic_DNA"/>
</dbReference>
<keyword evidence="8 10" id="KW-0131">Cell cycle</keyword>
<evidence type="ECO:0000256" key="4">
    <source>
        <dbReference type="ARBA" id="ARBA00022741"/>
    </source>
</evidence>
<evidence type="ECO:0000256" key="6">
    <source>
        <dbReference type="ARBA" id="ARBA00022960"/>
    </source>
</evidence>
<evidence type="ECO:0000259" key="13">
    <source>
        <dbReference type="Pfam" id="PF02875"/>
    </source>
</evidence>
<evidence type="ECO:0000256" key="10">
    <source>
        <dbReference type="HAMAP-Rule" id="MF_02019"/>
    </source>
</evidence>
<keyword evidence="16" id="KW-1185">Reference proteome</keyword>
<evidence type="ECO:0000256" key="1">
    <source>
        <dbReference type="ARBA" id="ARBA00022490"/>
    </source>
</evidence>
<dbReference type="GO" id="GO:0047480">
    <property type="term" value="F:UDP-N-acetylmuramoyl-tripeptide-D-alanyl-D-alanine ligase activity"/>
    <property type="evidence" value="ECO:0007669"/>
    <property type="project" value="UniProtKB-UniRule"/>
</dbReference>
<dbReference type="GO" id="GO:0008360">
    <property type="term" value="P:regulation of cell shape"/>
    <property type="evidence" value="ECO:0007669"/>
    <property type="project" value="UniProtKB-KW"/>
</dbReference>
<evidence type="ECO:0000259" key="14">
    <source>
        <dbReference type="Pfam" id="PF08245"/>
    </source>
</evidence>
<dbReference type="Gene3D" id="3.40.1390.10">
    <property type="entry name" value="MurE/MurF, N-terminal domain"/>
    <property type="match status" value="1"/>
</dbReference>
<keyword evidence="6 10" id="KW-0133">Cell shape</keyword>
<evidence type="ECO:0000259" key="12">
    <source>
        <dbReference type="Pfam" id="PF01225"/>
    </source>
</evidence>
<name>A0A239FXG5_9SPHN</name>
<keyword evidence="7 10" id="KW-0573">Peptidoglycan synthesis</keyword>
<evidence type="ECO:0000256" key="2">
    <source>
        <dbReference type="ARBA" id="ARBA00022598"/>
    </source>
</evidence>
<dbReference type="GO" id="GO:0008766">
    <property type="term" value="F:UDP-N-acetylmuramoylalanyl-D-glutamyl-2,6-diaminopimelate-D-alanyl-D-alanine ligase activity"/>
    <property type="evidence" value="ECO:0007669"/>
    <property type="project" value="RHEA"/>
</dbReference>
<comment type="function">
    <text evidence="10 11">Involved in cell wall formation. Catalyzes the final step in the synthesis of UDP-N-acetylmuramoyl-pentapeptide, the precursor of murein.</text>
</comment>
<evidence type="ECO:0000256" key="8">
    <source>
        <dbReference type="ARBA" id="ARBA00023306"/>
    </source>
</evidence>
<dbReference type="GO" id="GO:0009252">
    <property type="term" value="P:peptidoglycan biosynthetic process"/>
    <property type="evidence" value="ECO:0007669"/>
    <property type="project" value="UniProtKB-UniRule"/>
</dbReference>
<dbReference type="HAMAP" id="MF_02019">
    <property type="entry name" value="MurF"/>
    <property type="match status" value="1"/>
</dbReference>
<reference evidence="15 16" key="1">
    <citation type="submission" date="2017-06" db="EMBL/GenBank/DDBJ databases">
        <authorList>
            <person name="Kim H.J."/>
            <person name="Triplett B.A."/>
        </authorList>
    </citation>
    <scope>NUCLEOTIDE SEQUENCE [LARGE SCALE GENOMIC DNA]</scope>
    <source>
        <strain evidence="15 16">DS15</strain>
    </source>
</reference>
<accession>A0A239FXG5</accession>
<comment type="similarity">
    <text evidence="10">Belongs to the MurCDEF family. MurF subfamily.</text>
</comment>
<evidence type="ECO:0000256" key="3">
    <source>
        <dbReference type="ARBA" id="ARBA00022618"/>
    </source>
</evidence>
<dbReference type="PANTHER" id="PTHR43024:SF1">
    <property type="entry name" value="UDP-N-ACETYLMURAMOYL-TRIPEPTIDE--D-ALANYL-D-ALANINE LIGASE"/>
    <property type="match status" value="1"/>
</dbReference>
<dbReference type="RefSeq" id="WP_089215058.1">
    <property type="nucleotide sequence ID" value="NZ_FZPA01000002.1"/>
</dbReference>
<dbReference type="InterPro" id="IPR004101">
    <property type="entry name" value="Mur_ligase_C"/>
</dbReference>
<dbReference type="Gene3D" id="3.90.190.20">
    <property type="entry name" value="Mur ligase, C-terminal domain"/>
    <property type="match status" value="1"/>
</dbReference>
<dbReference type="NCBIfam" id="TIGR01143">
    <property type="entry name" value="murF"/>
    <property type="match status" value="1"/>
</dbReference>
<dbReference type="AlphaFoldDB" id="A0A239FXG5"/>
<dbReference type="EC" id="6.3.2.10" evidence="10 11"/>
<proteinExistence type="inferred from homology"/>
<keyword evidence="5 10" id="KW-0067">ATP-binding</keyword>
<gene>
    <name evidence="10" type="primary">murF</name>
    <name evidence="15" type="ORF">SAMN06295955_102302</name>
</gene>
<feature type="domain" description="Mur ligase N-terminal catalytic" evidence="12">
    <location>
        <begin position="24"/>
        <end position="78"/>
    </location>
</feature>
<dbReference type="InterPro" id="IPR051046">
    <property type="entry name" value="MurCDEF_CellWall_CoF430Synth"/>
</dbReference>
<dbReference type="InterPro" id="IPR036615">
    <property type="entry name" value="Mur_ligase_C_dom_sf"/>
</dbReference>
<dbReference type="UniPathway" id="UPA00219"/>
<dbReference type="SUPFAM" id="SSF53244">
    <property type="entry name" value="MurD-like peptide ligases, peptide-binding domain"/>
    <property type="match status" value="1"/>
</dbReference>
<dbReference type="PANTHER" id="PTHR43024">
    <property type="entry name" value="UDP-N-ACETYLMURAMOYL-TRIPEPTIDE--D-ALANYL-D-ALANINE LIGASE"/>
    <property type="match status" value="1"/>
</dbReference>